<comment type="cofactor">
    <cofactor evidence="1">
        <name>Mn(2+)</name>
        <dbReference type="ChEBI" id="CHEBI:29035"/>
    </cofactor>
</comment>
<dbReference type="Proteomes" id="UP000215902">
    <property type="component" value="Unassembled WGS sequence"/>
</dbReference>
<reference evidence="9 10" key="1">
    <citation type="submission" date="2017-06" db="EMBL/GenBank/DDBJ databases">
        <title>A platform for efficient transgenesis in Macrostomum lignano, a flatworm model organism for stem cell research.</title>
        <authorList>
            <person name="Berezikov E."/>
        </authorList>
    </citation>
    <scope>NUCLEOTIDE SEQUENCE [LARGE SCALE GENOMIC DNA]</scope>
    <source>
        <strain evidence="9">DV1</strain>
        <tissue evidence="9">Whole organism</tissue>
    </source>
</reference>
<feature type="compositionally biased region" description="Low complexity" evidence="7">
    <location>
        <begin position="1415"/>
        <end position="1428"/>
    </location>
</feature>
<keyword evidence="5" id="KW-0460">Magnesium</keyword>
<dbReference type="STRING" id="282301.A0A267E8P0"/>
<accession>A0A267E8P0</accession>
<evidence type="ECO:0000259" key="8">
    <source>
        <dbReference type="PROSITE" id="PS50158"/>
    </source>
</evidence>
<evidence type="ECO:0000313" key="10">
    <source>
        <dbReference type="Proteomes" id="UP000215902"/>
    </source>
</evidence>
<feature type="region of interest" description="Disordered" evidence="7">
    <location>
        <begin position="769"/>
        <end position="795"/>
    </location>
</feature>
<dbReference type="PANTHER" id="PTHR12271">
    <property type="entry name" value="POLY A POLYMERASE CID PAP -RELATED"/>
    <property type="match status" value="1"/>
</dbReference>
<feature type="region of interest" description="Disordered" evidence="7">
    <location>
        <begin position="1414"/>
        <end position="1472"/>
    </location>
</feature>
<dbReference type="SMART" id="SM00343">
    <property type="entry name" value="ZnF_C2HC"/>
    <property type="match status" value="2"/>
</dbReference>
<keyword evidence="6" id="KW-0863">Zinc-finger</keyword>
<feature type="compositionally biased region" description="Low complexity" evidence="7">
    <location>
        <begin position="26"/>
        <end position="38"/>
    </location>
</feature>
<evidence type="ECO:0000313" key="9">
    <source>
        <dbReference type="EMBL" id="PAA57247.1"/>
    </source>
</evidence>
<dbReference type="InterPro" id="IPR036875">
    <property type="entry name" value="Znf_CCHC_sf"/>
</dbReference>
<feature type="domain" description="CCHC-type" evidence="8">
    <location>
        <begin position="851"/>
        <end position="866"/>
    </location>
</feature>
<evidence type="ECO:0000256" key="6">
    <source>
        <dbReference type="PROSITE-ProRule" id="PRU00047"/>
    </source>
</evidence>
<keyword evidence="6" id="KW-0862">Zinc</keyword>
<dbReference type="Gene3D" id="1.10.1410.10">
    <property type="match status" value="2"/>
</dbReference>
<evidence type="ECO:0000256" key="4">
    <source>
        <dbReference type="ARBA" id="ARBA00022723"/>
    </source>
</evidence>
<dbReference type="PROSITE" id="PS50158">
    <property type="entry name" value="ZF_CCHC"/>
    <property type="match status" value="2"/>
</dbReference>
<dbReference type="GO" id="GO:0008270">
    <property type="term" value="F:zinc ion binding"/>
    <property type="evidence" value="ECO:0007669"/>
    <property type="project" value="UniProtKB-KW"/>
</dbReference>
<keyword evidence="3" id="KW-0808">Transferase</keyword>
<feature type="region of interest" description="Disordered" evidence="7">
    <location>
        <begin position="1266"/>
        <end position="1294"/>
    </location>
</feature>
<evidence type="ECO:0000256" key="3">
    <source>
        <dbReference type="ARBA" id="ARBA00022679"/>
    </source>
</evidence>
<evidence type="ECO:0000256" key="5">
    <source>
        <dbReference type="ARBA" id="ARBA00022842"/>
    </source>
</evidence>
<proteinExistence type="predicted"/>
<dbReference type="SUPFAM" id="SSF81631">
    <property type="entry name" value="PAP/OAS1 substrate-binding domain"/>
    <property type="match status" value="2"/>
</dbReference>
<evidence type="ECO:0000256" key="1">
    <source>
        <dbReference type="ARBA" id="ARBA00001936"/>
    </source>
</evidence>
<feature type="domain" description="CCHC-type" evidence="8">
    <location>
        <begin position="1232"/>
        <end position="1245"/>
    </location>
</feature>
<dbReference type="OrthoDB" id="407432at2759"/>
<dbReference type="GO" id="GO:0003676">
    <property type="term" value="F:nucleic acid binding"/>
    <property type="evidence" value="ECO:0007669"/>
    <property type="project" value="InterPro"/>
</dbReference>
<protein>
    <recommendedName>
        <fullName evidence="8">CCHC-type domain-containing protein</fullName>
    </recommendedName>
</protein>
<dbReference type="Pfam" id="PF03828">
    <property type="entry name" value="PAP_assoc"/>
    <property type="match status" value="1"/>
</dbReference>
<comment type="caution">
    <text evidence="9">The sequence shown here is derived from an EMBL/GenBank/DDBJ whole genome shotgun (WGS) entry which is preliminary data.</text>
</comment>
<dbReference type="Gene3D" id="3.30.460.10">
    <property type="entry name" value="Beta Polymerase, domain 2"/>
    <property type="match status" value="1"/>
</dbReference>
<gene>
    <name evidence="9" type="ORF">BOX15_Mlig005328g1</name>
</gene>
<evidence type="ECO:0000256" key="7">
    <source>
        <dbReference type="SAM" id="MobiDB-lite"/>
    </source>
</evidence>
<feature type="region of interest" description="Disordered" evidence="7">
    <location>
        <begin position="1301"/>
        <end position="1320"/>
    </location>
</feature>
<organism evidence="9 10">
    <name type="scientific">Macrostomum lignano</name>
    <dbReference type="NCBI Taxonomy" id="282301"/>
    <lineage>
        <taxon>Eukaryota</taxon>
        <taxon>Metazoa</taxon>
        <taxon>Spiralia</taxon>
        <taxon>Lophotrochozoa</taxon>
        <taxon>Platyhelminthes</taxon>
        <taxon>Rhabditophora</taxon>
        <taxon>Macrostomorpha</taxon>
        <taxon>Macrostomida</taxon>
        <taxon>Macrostomidae</taxon>
        <taxon>Macrostomum</taxon>
    </lineage>
</organism>
<dbReference type="PANTHER" id="PTHR12271:SF66">
    <property type="entry name" value="TERMINAL URIDYLYLTRANSFERASE TAILOR"/>
    <property type="match status" value="1"/>
</dbReference>
<dbReference type="SUPFAM" id="SSF57756">
    <property type="entry name" value="Retrovirus zinc finger-like domains"/>
    <property type="match status" value="1"/>
</dbReference>
<keyword evidence="4" id="KW-0479">Metal-binding</keyword>
<dbReference type="CDD" id="cd05402">
    <property type="entry name" value="NT_PAP_TUTase"/>
    <property type="match status" value="1"/>
</dbReference>
<evidence type="ECO:0000256" key="2">
    <source>
        <dbReference type="ARBA" id="ARBA00001946"/>
    </source>
</evidence>
<dbReference type="GO" id="GO:0050265">
    <property type="term" value="F:RNA uridylyltransferase activity"/>
    <property type="evidence" value="ECO:0007669"/>
    <property type="project" value="TreeGrafter"/>
</dbReference>
<feature type="region of interest" description="Disordered" evidence="7">
    <location>
        <begin position="1364"/>
        <end position="1383"/>
    </location>
</feature>
<dbReference type="GO" id="GO:0031123">
    <property type="term" value="P:RNA 3'-end processing"/>
    <property type="evidence" value="ECO:0007669"/>
    <property type="project" value="TreeGrafter"/>
</dbReference>
<keyword evidence="10" id="KW-1185">Reference proteome</keyword>
<dbReference type="InterPro" id="IPR054708">
    <property type="entry name" value="MTPAP-like_central"/>
</dbReference>
<name>A0A267E8P0_9PLAT</name>
<dbReference type="InterPro" id="IPR001878">
    <property type="entry name" value="Znf_CCHC"/>
</dbReference>
<comment type="cofactor">
    <cofactor evidence="2">
        <name>Mg(2+)</name>
        <dbReference type="ChEBI" id="CHEBI:18420"/>
    </cofactor>
</comment>
<dbReference type="SUPFAM" id="SSF81301">
    <property type="entry name" value="Nucleotidyltransferase"/>
    <property type="match status" value="2"/>
</dbReference>
<dbReference type="Pfam" id="PF22600">
    <property type="entry name" value="MTPAP-like_central"/>
    <property type="match status" value="1"/>
</dbReference>
<dbReference type="InterPro" id="IPR043519">
    <property type="entry name" value="NT_sf"/>
</dbReference>
<dbReference type="EMBL" id="NIVC01002514">
    <property type="protein sequence ID" value="PAA57247.1"/>
    <property type="molecule type" value="Genomic_DNA"/>
</dbReference>
<feature type="region of interest" description="Disordered" evidence="7">
    <location>
        <begin position="1"/>
        <end position="79"/>
    </location>
</feature>
<feature type="compositionally biased region" description="Gly residues" evidence="7">
    <location>
        <begin position="1457"/>
        <end position="1466"/>
    </location>
</feature>
<feature type="compositionally biased region" description="Polar residues" evidence="7">
    <location>
        <begin position="1268"/>
        <end position="1278"/>
    </location>
</feature>
<sequence>MASNSADIPNLGEAPSKKSKKKNKQNKQQQQQQQPQKQKGTKLPEAPKQKSADPAPSNQKPKRLATDGSTVRPDPHNGELMVCKPIAAQPVINTPTNPRAPLDPAQPGDEQLDRLEAQGVLPLMKQATKFPRALYHCRLCALHIDSLARAWDHVDSNRHRLKFEIQALQRFVAAAPSPTQSHAEGVGEHLVEHTNSLMLNSDEVERRLSIANRAIECISSGGSGSYARLYGSLAYSLATNNSDVNLSLTLVDASAVASENKRIDAEFNNAFDRCLAALTTATTGNGEDASAATKLFAEVTSQAENLSPSILCKDSSGVSYQFSVNTGHRVHTSNLIGAYVKLDNRCRRLCSALRSVANLAKADAPDRGTLPPHAYYLMVVHYLQRVGLLPVLNEIAEAPSDCFTTVNFDDGQLKYFNAGLDCLAKYWQPADADSSPAKFGRLWIDLLRYYSVPQQDSVVCITKSEPVLCSAKDWTPKRINIEDPFRARMNMARGVATNELLDYILMQIRSAYRYYAVPQLATGPLYQHFKLKTSCSSSASVKTQKLKITPLFDLGDVSLAARELVDSVPIPADGVVSTIDIVNAALSKVFSPNDKVTCSSLDLTEPDLAVGATASTGDAAKSNPQPTVDFHRWLVQRLYSAIVRRHLARDNSNATPAQLAAIVRVAVRSARRRRQQRLLMRRRRRTTTTNTATVSVNDSELALPVPPPLQLTAPVSIEEFARQIVDNLVADCLNSVSASVDKIPDAAAAVVGNDLDAVNLSIVDDVPMEEDDFQDDGDNVDDVEGEESVDPTDELEDTEIDEELAAEGGVLDSTEPDYYNRASVEGVAKSSLRYTLDKRCLVRAPPPQLQCVSCGKAGHLKDACKEYEFAVSPSQLPGPCPPHHLANLTKLLVTVPGDFEERDQDIKKRAEVKDEILALLRVHFPDAQLDFFGSCCNGFGFRDSDLDMCLTFDSCPDMSQLRTPVASLITKVAKILKGAPSRQFYNVLPITQAKVPIVKFRHRKFDCEGDVSLYNRLASANTKMLRTYAMLDRRVRDLGYIVKVFAKSCGIGDASRGSLSSYTYVILTLHYLQSEGLVPCLQELYDGWPERPAPQRQIDGWNAWFQDDRAEIAQRWRPRSDKSIGELWLGFLRYYLEFDWRSRVVTIRRSGPLLRLEKLWSTPLAIEDPFELSHNLASGMTKKMAWFILTTFFNALKRWCTPPAEPLPDRAMKEFLFSSSLCPGDVPKDRGCKRCGKIGHLARDCGHEMRQANRMDGIRTPMKDFQREQVQIDQQSRPQLAPAESGPTGGPAILYMRQSSLGSASSSTMPSADAPASPAPSAAYQPVVLRAAGLPDLLIPLAILPAGPEELRLRGSPQAFPVFTWGPQPTQQSQQPPPQQLPPQQWRLLSTLAGGNGGGEAGGPPIPAIGTVGVQPAQRQQQQQQHAASTAIYRGGGGPPMPSAGFQPSRQHYRGSWRGGGGGGGPFNNRRK</sequence>
<dbReference type="InterPro" id="IPR002058">
    <property type="entry name" value="PAP_assoc"/>
</dbReference>